<evidence type="ECO:0000313" key="15">
    <source>
        <dbReference type="EMBL" id="KKT61651.1"/>
    </source>
</evidence>
<evidence type="ECO:0000256" key="1">
    <source>
        <dbReference type="ARBA" id="ARBA00001974"/>
    </source>
</evidence>
<evidence type="ECO:0000256" key="10">
    <source>
        <dbReference type="ARBA" id="ARBA00023004"/>
    </source>
</evidence>
<dbReference type="Gene3D" id="2.40.30.10">
    <property type="entry name" value="Translation factors"/>
    <property type="match status" value="1"/>
</dbReference>
<keyword evidence="5" id="KW-0001">2Fe-2S</keyword>
<dbReference type="PROSITE" id="PS51384">
    <property type="entry name" value="FAD_FR"/>
    <property type="match status" value="1"/>
</dbReference>
<dbReference type="PANTHER" id="PTHR47354:SF8">
    <property type="entry name" value="1,2-PHENYLACETYL-COA EPOXIDASE, SUBUNIT E"/>
    <property type="match status" value="1"/>
</dbReference>
<evidence type="ECO:0000256" key="2">
    <source>
        <dbReference type="ARBA" id="ARBA00004141"/>
    </source>
</evidence>
<name>A0A0G1IQM5_9BACT</name>
<evidence type="ECO:0000256" key="11">
    <source>
        <dbReference type="ARBA" id="ARBA00023014"/>
    </source>
</evidence>
<dbReference type="AlphaFoldDB" id="A0A0G1IQM5"/>
<feature type="transmembrane region" description="Helical" evidence="13">
    <location>
        <begin position="82"/>
        <end position="104"/>
    </location>
</feature>
<dbReference type="Pfam" id="PF08022">
    <property type="entry name" value="FAD_binding_8"/>
    <property type="match status" value="1"/>
</dbReference>
<dbReference type="GO" id="GO:0016491">
    <property type="term" value="F:oxidoreductase activity"/>
    <property type="evidence" value="ECO:0007669"/>
    <property type="project" value="UniProtKB-KW"/>
</dbReference>
<feature type="transmembrane region" description="Helical" evidence="13">
    <location>
        <begin position="12"/>
        <end position="31"/>
    </location>
</feature>
<feature type="transmembrane region" description="Helical" evidence="13">
    <location>
        <begin position="183"/>
        <end position="200"/>
    </location>
</feature>
<dbReference type="PANTHER" id="PTHR47354">
    <property type="entry name" value="NADH OXIDOREDUCTASE HCR"/>
    <property type="match status" value="1"/>
</dbReference>
<keyword evidence="3" id="KW-0285">Flavoprotein</keyword>
<evidence type="ECO:0000256" key="4">
    <source>
        <dbReference type="ARBA" id="ARBA00022692"/>
    </source>
</evidence>
<evidence type="ECO:0000256" key="3">
    <source>
        <dbReference type="ARBA" id="ARBA00022630"/>
    </source>
</evidence>
<comment type="caution">
    <text evidence="15">The sequence shown here is derived from an EMBL/GenBank/DDBJ whole genome shotgun (WGS) entry which is preliminary data.</text>
</comment>
<evidence type="ECO:0000256" key="12">
    <source>
        <dbReference type="ARBA" id="ARBA00023136"/>
    </source>
</evidence>
<dbReference type="Proteomes" id="UP000033945">
    <property type="component" value="Unassembled WGS sequence"/>
</dbReference>
<dbReference type="Pfam" id="PF00175">
    <property type="entry name" value="NAD_binding_1"/>
    <property type="match status" value="1"/>
</dbReference>
<comment type="subcellular location">
    <subcellularLocation>
        <location evidence="2">Membrane</location>
        <topology evidence="2">Multi-pass membrane protein</topology>
    </subcellularLocation>
</comment>
<feature type="transmembrane region" description="Helical" evidence="13">
    <location>
        <begin position="124"/>
        <end position="144"/>
    </location>
</feature>
<dbReference type="CDD" id="cd06198">
    <property type="entry name" value="FNR_like_3"/>
    <property type="match status" value="1"/>
</dbReference>
<keyword evidence="12 13" id="KW-0472">Membrane</keyword>
<keyword evidence="4 13" id="KW-0812">Transmembrane</keyword>
<dbReference type="InterPro" id="IPR017927">
    <property type="entry name" value="FAD-bd_FR_type"/>
</dbReference>
<evidence type="ECO:0000256" key="5">
    <source>
        <dbReference type="ARBA" id="ARBA00022714"/>
    </source>
</evidence>
<keyword evidence="8 13" id="KW-1133">Transmembrane helix</keyword>
<dbReference type="Pfam" id="PF01794">
    <property type="entry name" value="Ferric_reduct"/>
    <property type="match status" value="1"/>
</dbReference>
<evidence type="ECO:0000256" key="7">
    <source>
        <dbReference type="ARBA" id="ARBA00022827"/>
    </source>
</evidence>
<dbReference type="GO" id="GO:0016020">
    <property type="term" value="C:membrane"/>
    <property type="evidence" value="ECO:0007669"/>
    <property type="project" value="UniProtKB-SubCell"/>
</dbReference>
<dbReference type="Gene3D" id="3.40.50.80">
    <property type="entry name" value="Nucleotide-binding domain of ferredoxin-NADP reductase (FNR) module"/>
    <property type="match status" value="1"/>
</dbReference>
<dbReference type="GO" id="GO:0046872">
    <property type="term" value="F:metal ion binding"/>
    <property type="evidence" value="ECO:0007669"/>
    <property type="project" value="UniProtKB-KW"/>
</dbReference>
<dbReference type="InterPro" id="IPR001433">
    <property type="entry name" value="OxRdtase_FAD/NAD-bd"/>
</dbReference>
<evidence type="ECO:0000259" key="14">
    <source>
        <dbReference type="PROSITE" id="PS51384"/>
    </source>
</evidence>
<keyword evidence="11" id="KW-0411">Iron-sulfur</keyword>
<dbReference type="InterPro" id="IPR013112">
    <property type="entry name" value="FAD-bd_8"/>
</dbReference>
<gene>
    <name evidence="15" type="ORF">UW55_C0028G0005</name>
</gene>
<feature type="transmembrane region" description="Helical" evidence="13">
    <location>
        <begin position="37"/>
        <end position="61"/>
    </location>
</feature>
<feature type="domain" description="FAD-binding FR-type" evidence="14">
    <location>
        <begin position="209"/>
        <end position="309"/>
    </location>
</feature>
<evidence type="ECO:0000256" key="9">
    <source>
        <dbReference type="ARBA" id="ARBA00023002"/>
    </source>
</evidence>
<dbReference type="InterPro" id="IPR013130">
    <property type="entry name" value="Fe3_Rdtase_TM_dom"/>
</dbReference>
<evidence type="ECO:0000313" key="16">
    <source>
        <dbReference type="Proteomes" id="UP000033945"/>
    </source>
</evidence>
<keyword evidence="10" id="KW-0408">Iron</keyword>
<dbReference type="PRINTS" id="PR00409">
    <property type="entry name" value="PHDIOXRDTASE"/>
</dbReference>
<proteinExistence type="predicted"/>
<dbReference type="GO" id="GO:0050660">
    <property type="term" value="F:flavin adenine dinucleotide binding"/>
    <property type="evidence" value="ECO:0007669"/>
    <property type="project" value="TreeGrafter"/>
</dbReference>
<accession>A0A0G1IQM5</accession>
<dbReference type="EMBL" id="LCIT01000028">
    <property type="protein sequence ID" value="KKT61651.1"/>
    <property type="molecule type" value="Genomic_DNA"/>
</dbReference>
<sequence>MQSLKFSFLKSIAPLLFFANLAVVFSFWLSVSLRVSNLLISLGTLAGLLAAYFALWQLLLIGRVAWIERFWGHDKLSRIHHFLGITTVSVIFFHPILLVLGYSIDSGEAPLSHFLGLLSDYKYILALIAYLLLLSIVFISLWIIRKHLKYEIWYFIHIALYLAIILAFIHQKSGRDFITDLRALYWQALFYLTLANIIYYRFLKPLWQSLNCAFQVVEVKKENDDVVSIIIGGENLEKLEAKAGQFMIFRFLAKNFWRETHPFSLSEAPSGGRLRITIKGIGDFTKKISNLPLGTRVLVEGPLGLFIPERSNKKSSLLIAGGIGITPLRSIFEEFAKTGHAVDLIYSARAERDFVLKNELNLLSNPNAKVHYIETDKTGILTSDIIKKMIPDIIERDVFLCGPPLMMKSVISELKKVGVSKRFIYFERFQLG</sequence>
<keyword evidence="6" id="KW-0479">Metal-binding</keyword>
<keyword evidence="9" id="KW-0560">Oxidoreductase</keyword>
<comment type="cofactor">
    <cofactor evidence="1">
        <name>FAD</name>
        <dbReference type="ChEBI" id="CHEBI:57692"/>
    </cofactor>
</comment>
<dbReference type="InterPro" id="IPR050415">
    <property type="entry name" value="MRET"/>
</dbReference>
<evidence type="ECO:0000256" key="13">
    <source>
        <dbReference type="SAM" id="Phobius"/>
    </source>
</evidence>
<organism evidence="15 16">
    <name type="scientific">Candidatus Giovannonibacteria bacterium GW2011_GWA2_44_26</name>
    <dbReference type="NCBI Taxonomy" id="1618648"/>
    <lineage>
        <taxon>Bacteria</taxon>
        <taxon>Candidatus Giovannoniibacteriota</taxon>
    </lineage>
</organism>
<dbReference type="GO" id="GO:0051537">
    <property type="term" value="F:2 iron, 2 sulfur cluster binding"/>
    <property type="evidence" value="ECO:0007669"/>
    <property type="project" value="UniProtKB-KW"/>
</dbReference>
<dbReference type="InterPro" id="IPR017938">
    <property type="entry name" value="Riboflavin_synthase-like_b-brl"/>
</dbReference>
<reference evidence="15 16" key="1">
    <citation type="journal article" date="2015" name="Nature">
        <title>rRNA introns, odd ribosomes, and small enigmatic genomes across a large radiation of phyla.</title>
        <authorList>
            <person name="Brown C.T."/>
            <person name="Hug L.A."/>
            <person name="Thomas B.C."/>
            <person name="Sharon I."/>
            <person name="Castelle C.J."/>
            <person name="Singh A."/>
            <person name="Wilkins M.J."/>
            <person name="Williams K.H."/>
            <person name="Banfield J.F."/>
        </authorList>
    </citation>
    <scope>NUCLEOTIDE SEQUENCE [LARGE SCALE GENOMIC DNA]</scope>
</reference>
<evidence type="ECO:0000256" key="8">
    <source>
        <dbReference type="ARBA" id="ARBA00022989"/>
    </source>
</evidence>
<dbReference type="SUPFAM" id="SSF63380">
    <property type="entry name" value="Riboflavin synthase domain-like"/>
    <property type="match status" value="1"/>
</dbReference>
<dbReference type="InterPro" id="IPR039261">
    <property type="entry name" value="FNR_nucleotide-bd"/>
</dbReference>
<protein>
    <submittedName>
        <fullName evidence="15">Oxidoreductase</fullName>
    </submittedName>
</protein>
<feature type="transmembrane region" description="Helical" evidence="13">
    <location>
        <begin position="151"/>
        <end position="171"/>
    </location>
</feature>
<keyword evidence="7" id="KW-0274">FAD</keyword>
<dbReference type="SUPFAM" id="SSF52343">
    <property type="entry name" value="Ferredoxin reductase-like, C-terminal NADP-linked domain"/>
    <property type="match status" value="1"/>
</dbReference>
<evidence type="ECO:0000256" key="6">
    <source>
        <dbReference type="ARBA" id="ARBA00022723"/>
    </source>
</evidence>